<dbReference type="PANTHER" id="PTHR48018">
    <property type="entry name" value="OLFACTORY RECEPTOR"/>
    <property type="match status" value="1"/>
</dbReference>
<keyword evidence="3 9" id="KW-1133">Transmembrane helix</keyword>
<dbReference type="InterPro" id="IPR000276">
    <property type="entry name" value="GPCR_Rhodpsn"/>
</dbReference>
<evidence type="ECO:0000256" key="8">
    <source>
        <dbReference type="RuleBase" id="RU000688"/>
    </source>
</evidence>
<dbReference type="InterPro" id="IPR000725">
    <property type="entry name" value="Olfact_rcpt"/>
</dbReference>
<keyword evidence="9" id="KW-0716">Sensory transduction</keyword>
<dbReference type="CDD" id="cd15230">
    <property type="entry name" value="7tmA_OR5-like"/>
    <property type="match status" value="1"/>
</dbReference>
<evidence type="ECO:0000256" key="7">
    <source>
        <dbReference type="ARBA" id="ARBA00023224"/>
    </source>
</evidence>
<dbReference type="Pfam" id="PF13853">
    <property type="entry name" value="7tm_4"/>
    <property type="match status" value="1"/>
</dbReference>
<keyword evidence="9" id="KW-0552">Olfaction</keyword>
<evidence type="ECO:0000256" key="9">
    <source>
        <dbReference type="RuleBase" id="RU363047"/>
    </source>
</evidence>
<evidence type="ECO:0000256" key="3">
    <source>
        <dbReference type="ARBA" id="ARBA00022989"/>
    </source>
</evidence>
<dbReference type="Proteomes" id="UP001066276">
    <property type="component" value="Chromosome 4_1"/>
</dbReference>
<reference evidence="11" key="1">
    <citation type="journal article" date="2022" name="bioRxiv">
        <title>Sequencing and chromosome-scale assembly of the giantPleurodeles waltlgenome.</title>
        <authorList>
            <person name="Brown T."/>
            <person name="Elewa A."/>
            <person name="Iarovenko S."/>
            <person name="Subramanian E."/>
            <person name="Araus A.J."/>
            <person name="Petzold A."/>
            <person name="Susuki M."/>
            <person name="Suzuki K.-i.T."/>
            <person name="Hayashi T."/>
            <person name="Toyoda A."/>
            <person name="Oliveira C."/>
            <person name="Osipova E."/>
            <person name="Leigh N.D."/>
            <person name="Simon A."/>
            <person name="Yun M.H."/>
        </authorList>
    </citation>
    <scope>NUCLEOTIDE SEQUENCE</scope>
    <source>
        <strain evidence="11">20211129_DDA</strain>
        <tissue evidence="11">Liver</tissue>
    </source>
</reference>
<keyword evidence="7 8" id="KW-0807">Transducer</keyword>
<sequence>MEVKNQTSVTEFILLGLTNELKLQIPLFVLFLLFYLVTVAGNISIVALIAVEPRLHTPMYFLLSNLSLSDFCYSSVIAPKMLVHLFSSRKVISFNACAAQTYFFGVFASIEGYMLAAMAYDRYAAICHPLLYQVIISRKVCIQLVATVYLGALLTAAVYTGSTFHNSFCGPNTINHFFCDMIPLLKLSCSDTFVGKTLIFVVGFIFGFTSLLIMIISYVYIMVAILRIRTNEGRPKAFSTCGSHLTVVFLFYGTALFMYLRLPSSDSVMQDKAVSVFYTLVNPMLNPLIYSLRNQEVKGALWKRVTCKYRVEFC</sequence>
<evidence type="ECO:0000256" key="4">
    <source>
        <dbReference type="ARBA" id="ARBA00023040"/>
    </source>
</evidence>
<keyword evidence="4 8" id="KW-0297">G-protein coupled receptor</keyword>
<evidence type="ECO:0000313" key="11">
    <source>
        <dbReference type="EMBL" id="KAJ1168903.1"/>
    </source>
</evidence>
<accession>A0AAV7SXL0</accession>
<evidence type="ECO:0000259" key="10">
    <source>
        <dbReference type="PROSITE" id="PS50262"/>
    </source>
</evidence>
<dbReference type="AlphaFoldDB" id="A0AAV7SXL0"/>
<feature type="transmembrane region" description="Helical" evidence="9">
    <location>
        <begin position="140"/>
        <end position="159"/>
    </location>
</feature>
<comment type="caution">
    <text evidence="11">The sequence shown here is derived from an EMBL/GenBank/DDBJ whole genome shotgun (WGS) entry which is preliminary data.</text>
</comment>
<keyword evidence="12" id="KW-1185">Reference proteome</keyword>
<comment type="similarity">
    <text evidence="8">Belongs to the G-protein coupled receptor 1 family.</text>
</comment>
<dbReference type="PRINTS" id="PR00237">
    <property type="entry name" value="GPCRRHODOPSN"/>
</dbReference>
<feature type="transmembrane region" description="Helical" evidence="9">
    <location>
        <begin position="60"/>
        <end position="82"/>
    </location>
</feature>
<feature type="transmembrane region" description="Helical" evidence="9">
    <location>
        <begin position="198"/>
        <end position="225"/>
    </location>
</feature>
<evidence type="ECO:0000256" key="5">
    <source>
        <dbReference type="ARBA" id="ARBA00023136"/>
    </source>
</evidence>
<keyword evidence="5 9" id="KW-0472">Membrane</keyword>
<dbReference type="Gene3D" id="1.20.1070.10">
    <property type="entry name" value="Rhodopsin 7-helix transmembrane proteins"/>
    <property type="match status" value="1"/>
</dbReference>
<evidence type="ECO:0000313" key="12">
    <source>
        <dbReference type="Proteomes" id="UP001066276"/>
    </source>
</evidence>
<organism evidence="11 12">
    <name type="scientific">Pleurodeles waltl</name>
    <name type="common">Iberian ribbed newt</name>
    <dbReference type="NCBI Taxonomy" id="8319"/>
    <lineage>
        <taxon>Eukaryota</taxon>
        <taxon>Metazoa</taxon>
        <taxon>Chordata</taxon>
        <taxon>Craniata</taxon>
        <taxon>Vertebrata</taxon>
        <taxon>Euteleostomi</taxon>
        <taxon>Amphibia</taxon>
        <taxon>Batrachia</taxon>
        <taxon>Caudata</taxon>
        <taxon>Salamandroidea</taxon>
        <taxon>Salamandridae</taxon>
        <taxon>Pleurodelinae</taxon>
        <taxon>Pleurodeles</taxon>
    </lineage>
</organism>
<gene>
    <name evidence="11" type="ORF">NDU88_000815</name>
</gene>
<dbReference type="GO" id="GO:0005886">
    <property type="term" value="C:plasma membrane"/>
    <property type="evidence" value="ECO:0007669"/>
    <property type="project" value="UniProtKB-SubCell"/>
</dbReference>
<dbReference type="InterPro" id="IPR017452">
    <property type="entry name" value="GPCR_Rhodpsn_7TM"/>
</dbReference>
<keyword evidence="2 8" id="KW-0812">Transmembrane</keyword>
<feature type="transmembrane region" description="Helical" evidence="9">
    <location>
        <begin position="237"/>
        <end position="260"/>
    </location>
</feature>
<dbReference type="SUPFAM" id="SSF81321">
    <property type="entry name" value="Family A G protein-coupled receptor-like"/>
    <property type="match status" value="1"/>
</dbReference>
<proteinExistence type="inferred from homology"/>
<feature type="domain" description="G-protein coupled receptors family 1 profile" evidence="10">
    <location>
        <begin position="41"/>
        <end position="290"/>
    </location>
</feature>
<feature type="transmembrane region" description="Helical" evidence="9">
    <location>
        <begin position="102"/>
        <end position="120"/>
    </location>
</feature>
<dbReference type="GO" id="GO:0004984">
    <property type="term" value="F:olfactory receptor activity"/>
    <property type="evidence" value="ECO:0007669"/>
    <property type="project" value="InterPro"/>
</dbReference>
<protein>
    <recommendedName>
        <fullName evidence="9">Olfactory receptor</fullName>
    </recommendedName>
</protein>
<keyword evidence="9" id="KW-1003">Cell membrane</keyword>
<dbReference type="GO" id="GO:0004930">
    <property type="term" value="F:G protein-coupled receptor activity"/>
    <property type="evidence" value="ECO:0007669"/>
    <property type="project" value="UniProtKB-KW"/>
</dbReference>
<feature type="transmembrane region" description="Helical" evidence="9">
    <location>
        <begin position="25"/>
        <end position="51"/>
    </location>
</feature>
<comment type="subcellular location">
    <subcellularLocation>
        <location evidence="9">Cell membrane</location>
        <topology evidence="9">Multi-pass membrane protein</topology>
    </subcellularLocation>
    <subcellularLocation>
        <location evidence="1">Membrane</location>
        <topology evidence="1">Multi-pass membrane protein</topology>
    </subcellularLocation>
</comment>
<evidence type="ECO:0000256" key="2">
    <source>
        <dbReference type="ARBA" id="ARBA00022692"/>
    </source>
</evidence>
<evidence type="ECO:0000256" key="6">
    <source>
        <dbReference type="ARBA" id="ARBA00023170"/>
    </source>
</evidence>
<dbReference type="PROSITE" id="PS00237">
    <property type="entry name" value="G_PROTEIN_RECEP_F1_1"/>
    <property type="match status" value="1"/>
</dbReference>
<evidence type="ECO:0000256" key="1">
    <source>
        <dbReference type="ARBA" id="ARBA00004141"/>
    </source>
</evidence>
<keyword evidence="6 8" id="KW-0675">Receptor</keyword>
<dbReference type="FunFam" id="1.20.1070.10:FF:000003">
    <property type="entry name" value="Olfactory receptor"/>
    <property type="match status" value="1"/>
</dbReference>
<name>A0AAV7SXL0_PLEWA</name>
<dbReference type="PROSITE" id="PS50262">
    <property type="entry name" value="G_PROTEIN_RECEP_F1_2"/>
    <property type="match status" value="1"/>
</dbReference>
<dbReference type="EMBL" id="JANPWB010000007">
    <property type="protein sequence ID" value="KAJ1168903.1"/>
    <property type="molecule type" value="Genomic_DNA"/>
</dbReference>
<dbReference type="PRINTS" id="PR00245">
    <property type="entry name" value="OLFACTORYR"/>
</dbReference>